<evidence type="ECO:0000259" key="2">
    <source>
        <dbReference type="Pfam" id="PF02517"/>
    </source>
</evidence>
<evidence type="ECO:0000313" key="3">
    <source>
        <dbReference type="EMBL" id="RIY34428.1"/>
    </source>
</evidence>
<protein>
    <recommendedName>
        <fullName evidence="2">CAAX prenyl protease 2/Lysostaphin resistance protein A-like domain-containing protein</fullName>
    </recommendedName>
</protein>
<dbReference type="PANTHER" id="PTHR36435">
    <property type="entry name" value="SLR1288 PROTEIN"/>
    <property type="match status" value="1"/>
</dbReference>
<feature type="transmembrane region" description="Helical" evidence="1">
    <location>
        <begin position="21"/>
        <end position="41"/>
    </location>
</feature>
<proteinExistence type="predicted"/>
<dbReference type="OrthoDB" id="9782250at2"/>
<feature type="transmembrane region" description="Helical" evidence="1">
    <location>
        <begin position="129"/>
        <end position="149"/>
    </location>
</feature>
<dbReference type="Pfam" id="PF02517">
    <property type="entry name" value="Rce1-like"/>
    <property type="match status" value="1"/>
</dbReference>
<dbReference type="InterPro" id="IPR052710">
    <property type="entry name" value="CAAX_protease"/>
</dbReference>
<dbReference type="InterPro" id="IPR003675">
    <property type="entry name" value="Rce1/LyrA-like_dom"/>
</dbReference>
<dbReference type="PANTHER" id="PTHR36435:SF1">
    <property type="entry name" value="CAAX AMINO TERMINAL PROTEASE FAMILY PROTEIN"/>
    <property type="match status" value="1"/>
</dbReference>
<keyword evidence="4" id="KW-1185">Reference proteome</keyword>
<comment type="caution">
    <text evidence="3">The sequence shown here is derived from an EMBL/GenBank/DDBJ whole genome shotgun (WGS) entry which is preliminary data.</text>
</comment>
<feature type="transmembrane region" description="Helical" evidence="1">
    <location>
        <begin position="92"/>
        <end position="109"/>
    </location>
</feature>
<feature type="domain" description="CAAX prenyl protease 2/Lysostaphin resistance protein A-like" evidence="2">
    <location>
        <begin position="130"/>
        <end position="216"/>
    </location>
</feature>
<sequence>MLGLKIDYPALSKNKRILVQLFLLVIIPLTFVCSDLGVLLIDGNLAKFGSAISFTKILAILLIYYLLFIVLPSMDTLKEEKYNLRFYCKYTLILYFALIVLTVALTYAAKLDTTDNQQILEKVLQATGFNFWIILWIALITPILEELVFRKYIISYLCRGHWFGVVVSVITFAAIHAIGNFTQMLAYLGQSIVLAYAFYRYRSLILCISIHVLNNSLALIALITGVTSLS</sequence>
<organism evidence="3 4">
    <name type="scientific">Psittacicella hinzii</name>
    <dbReference type="NCBI Taxonomy" id="2028575"/>
    <lineage>
        <taxon>Bacteria</taxon>
        <taxon>Pseudomonadati</taxon>
        <taxon>Pseudomonadota</taxon>
        <taxon>Gammaproteobacteria</taxon>
        <taxon>Pasteurellales</taxon>
        <taxon>Psittacicellaceae</taxon>
        <taxon>Psittacicella</taxon>
    </lineage>
</organism>
<evidence type="ECO:0000313" key="4">
    <source>
        <dbReference type="Proteomes" id="UP000265691"/>
    </source>
</evidence>
<accession>A0A3A1YB77</accession>
<keyword evidence="1" id="KW-0472">Membrane</keyword>
<name>A0A3A1YB77_9GAMM</name>
<keyword evidence="1" id="KW-0812">Transmembrane</keyword>
<dbReference type="GO" id="GO:0004175">
    <property type="term" value="F:endopeptidase activity"/>
    <property type="evidence" value="ECO:0007669"/>
    <property type="project" value="UniProtKB-ARBA"/>
</dbReference>
<dbReference type="AlphaFoldDB" id="A0A3A1YB77"/>
<dbReference type="GO" id="GO:0080120">
    <property type="term" value="P:CAAX-box protein maturation"/>
    <property type="evidence" value="ECO:0007669"/>
    <property type="project" value="UniProtKB-ARBA"/>
</dbReference>
<feature type="transmembrane region" description="Helical" evidence="1">
    <location>
        <begin position="161"/>
        <end position="178"/>
    </location>
</feature>
<dbReference type="Proteomes" id="UP000265691">
    <property type="component" value="Unassembled WGS sequence"/>
</dbReference>
<dbReference type="EMBL" id="NRHC01000003">
    <property type="protein sequence ID" value="RIY34428.1"/>
    <property type="molecule type" value="Genomic_DNA"/>
</dbReference>
<feature type="transmembrane region" description="Helical" evidence="1">
    <location>
        <begin position="53"/>
        <end position="71"/>
    </location>
</feature>
<reference evidence="3 4" key="1">
    <citation type="submission" date="2017-08" db="EMBL/GenBank/DDBJ databases">
        <title>Reclassification of Bisgaard taxon 37 and 44.</title>
        <authorList>
            <person name="Christensen H."/>
        </authorList>
    </citation>
    <scope>NUCLEOTIDE SEQUENCE [LARGE SCALE GENOMIC DNA]</scope>
    <source>
        <strain evidence="3 4">B96_3</strain>
    </source>
</reference>
<evidence type="ECO:0000256" key="1">
    <source>
        <dbReference type="SAM" id="Phobius"/>
    </source>
</evidence>
<gene>
    <name evidence="3" type="ORF">CKF54_00590</name>
</gene>
<feature type="transmembrane region" description="Helical" evidence="1">
    <location>
        <begin position="208"/>
        <end position="229"/>
    </location>
</feature>
<keyword evidence="1" id="KW-1133">Transmembrane helix</keyword>